<reference evidence="3" key="1">
    <citation type="journal article" date="2014" name="Int. J. Syst. Evol. Microbiol.">
        <title>Complete genome sequence of Corynebacterium casei LMG S-19264T (=DSM 44701T), isolated from a smear-ripened cheese.</title>
        <authorList>
            <consortium name="US DOE Joint Genome Institute (JGI-PGF)"/>
            <person name="Walter F."/>
            <person name="Albersmeier A."/>
            <person name="Kalinowski J."/>
            <person name="Ruckert C."/>
        </authorList>
    </citation>
    <scope>NUCLEOTIDE SEQUENCE</scope>
    <source>
        <strain evidence="3">KCTC 12368</strain>
    </source>
</reference>
<name>A0A918URN9_9BACT</name>
<accession>A0A918URN9</accession>
<keyword evidence="4" id="KW-1185">Reference proteome</keyword>
<protein>
    <recommendedName>
        <fullName evidence="2">SH3b domain-containing protein</fullName>
    </recommendedName>
</protein>
<keyword evidence="1" id="KW-0472">Membrane</keyword>
<evidence type="ECO:0000313" key="4">
    <source>
        <dbReference type="Proteomes" id="UP000619457"/>
    </source>
</evidence>
<keyword evidence="1" id="KW-1133">Transmembrane helix</keyword>
<evidence type="ECO:0000256" key="1">
    <source>
        <dbReference type="SAM" id="Phobius"/>
    </source>
</evidence>
<organism evidence="3 4">
    <name type="scientific">Echinicola pacifica</name>
    <dbReference type="NCBI Taxonomy" id="346377"/>
    <lineage>
        <taxon>Bacteria</taxon>
        <taxon>Pseudomonadati</taxon>
        <taxon>Bacteroidota</taxon>
        <taxon>Cytophagia</taxon>
        <taxon>Cytophagales</taxon>
        <taxon>Cyclobacteriaceae</taxon>
        <taxon>Echinicola</taxon>
    </lineage>
</organism>
<feature type="transmembrane region" description="Helical" evidence="1">
    <location>
        <begin position="64"/>
        <end position="82"/>
    </location>
</feature>
<dbReference type="PROSITE" id="PS51781">
    <property type="entry name" value="SH3B"/>
    <property type="match status" value="1"/>
</dbReference>
<reference evidence="3" key="2">
    <citation type="submission" date="2020-09" db="EMBL/GenBank/DDBJ databases">
        <authorList>
            <person name="Sun Q."/>
            <person name="Kim S."/>
        </authorList>
    </citation>
    <scope>NUCLEOTIDE SEQUENCE</scope>
    <source>
        <strain evidence="3">KCTC 12368</strain>
    </source>
</reference>
<comment type="caution">
    <text evidence="3">The sequence shown here is derived from an EMBL/GenBank/DDBJ whole genome shotgun (WGS) entry which is preliminary data.</text>
</comment>
<dbReference type="InterPro" id="IPR003646">
    <property type="entry name" value="SH3-like_bac-type"/>
</dbReference>
<keyword evidence="1" id="KW-0812">Transmembrane</keyword>
<dbReference type="AlphaFoldDB" id="A0A918URN9"/>
<dbReference type="Gene3D" id="2.30.30.40">
    <property type="entry name" value="SH3 Domains"/>
    <property type="match status" value="1"/>
</dbReference>
<feature type="domain" description="SH3b" evidence="2">
    <location>
        <begin position="112"/>
        <end position="173"/>
    </location>
</feature>
<evidence type="ECO:0000313" key="3">
    <source>
        <dbReference type="EMBL" id="GGZ29312.1"/>
    </source>
</evidence>
<dbReference type="EMBL" id="BMWX01000003">
    <property type="protein sequence ID" value="GGZ29312.1"/>
    <property type="molecule type" value="Genomic_DNA"/>
</dbReference>
<dbReference type="InterPro" id="IPR010466">
    <property type="entry name" value="DUF1058"/>
</dbReference>
<proteinExistence type="predicted"/>
<dbReference type="Proteomes" id="UP000619457">
    <property type="component" value="Unassembled WGS sequence"/>
</dbReference>
<dbReference type="RefSeq" id="WP_229802446.1">
    <property type="nucleotide sequence ID" value="NZ_BMWX01000003.1"/>
</dbReference>
<evidence type="ECO:0000259" key="2">
    <source>
        <dbReference type="PROSITE" id="PS51781"/>
    </source>
</evidence>
<dbReference type="Pfam" id="PF06347">
    <property type="entry name" value="SH3_4"/>
    <property type="match status" value="1"/>
</dbReference>
<sequence>MAYITEGMGDYAQASLYLSKYYDLHPNPKVISKIKALTDQRELKGYAVSDRTQFFNLLIDYKEIITGIFALLLVISIILLIAKKKTGQVKYYTPAFMLIILVFASNNLLMASKSGIIKDSPTIIMDSPTAAGQLIKKVNPGHRVIIKSKKDIWYEIEWEGAEAWVKQSAVSTL</sequence>
<feature type="transmembrane region" description="Helical" evidence="1">
    <location>
        <begin position="91"/>
        <end position="110"/>
    </location>
</feature>
<gene>
    <name evidence="3" type="ORF">GCM10007049_23150</name>
</gene>